<evidence type="ECO:0000313" key="2">
    <source>
        <dbReference type="EMBL" id="GID72004.1"/>
    </source>
</evidence>
<gene>
    <name evidence="2" type="ORF">Ade02nite_06450</name>
    <name evidence="3" type="ORF">Ade02nite_42400</name>
</gene>
<dbReference type="EMBL" id="BOMI01000009">
    <property type="protein sequence ID" value="GID72004.1"/>
    <property type="molecule type" value="Genomic_DNA"/>
</dbReference>
<evidence type="ECO:0000313" key="3">
    <source>
        <dbReference type="EMBL" id="GID75599.1"/>
    </source>
</evidence>
<organism evidence="3 4">
    <name type="scientific">Paractinoplanes deccanensis</name>
    <dbReference type="NCBI Taxonomy" id="113561"/>
    <lineage>
        <taxon>Bacteria</taxon>
        <taxon>Bacillati</taxon>
        <taxon>Actinomycetota</taxon>
        <taxon>Actinomycetes</taxon>
        <taxon>Micromonosporales</taxon>
        <taxon>Micromonosporaceae</taxon>
        <taxon>Paractinoplanes</taxon>
    </lineage>
</organism>
<protein>
    <submittedName>
        <fullName evidence="3">Uncharacterized protein</fullName>
    </submittedName>
</protein>
<sequence>MTDLPCPHHSAAANNDPNGRKGTTHADPVAGGEGPPTGRHRTPRKGEGRGCALST</sequence>
<feature type="region of interest" description="Disordered" evidence="1">
    <location>
        <begin position="1"/>
        <end position="55"/>
    </location>
</feature>
<reference evidence="3 4" key="1">
    <citation type="submission" date="2021-01" db="EMBL/GenBank/DDBJ databases">
        <title>Whole genome shotgun sequence of Actinoplanes deccanensis NBRC 13994.</title>
        <authorList>
            <person name="Komaki H."/>
            <person name="Tamura T."/>
        </authorList>
    </citation>
    <scope>NUCLEOTIDE SEQUENCE [LARGE SCALE GENOMIC DNA]</scope>
    <source>
        <strain evidence="3 4">NBRC 13994</strain>
    </source>
</reference>
<dbReference type="EMBL" id="BOMI01000082">
    <property type="protein sequence ID" value="GID75599.1"/>
    <property type="molecule type" value="Genomic_DNA"/>
</dbReference>
<keyword evidence="4" id="KW-1185">Reference proteome</keyword>
<dbReference type="Proteomes" id="UP000609879">
    <property type="component" value="Unassembled WGS sequence"/>
</dbReference>
<evidence type="ECO:0000313" key="4">
    <source>
        <dbReference type="Proteomes" id="UP000609879"/>
    </source>
</evidence>
<comment type="caution">
    <text evidence="3">The sequence shown here is derived from an EMBL/GenBank/DDBJ whole genome shotgun (WGS) entry which is preliminary data.</text>
</comment>
<accession>A0ABQ3Y6J0</accession>
<name>A0ABQ3Y6J0_9ACTN</name>
<proteinExistence type="predicted"/>
<evidence type="ECO:0000256" key="1">
    <source>
        <dbReference type="SAM" id="MobiDB-lite"/>
    </source>
</evidence>